<name>L1IXM7_GUITC</name>
<dbReference type="Pfam" id="PF00439">
    <property type="entry name" value="Bromodomain"/>
    <property type="match status" value="2"/>
</dbReference>
<organism evidence="5">
    <name type="scientific">Guillardia theta (strain CCMP2712)</name>
    <name type="common">Cryptophyte</name>
    <dbReference type="NCBI Taxonomy" id="905079"/>
    <lineage>
        <taxon>Eukaryota</taxon>
        <taxon>Cryptophyceae</taxon>
        <taxon>Pyrenomonadales</taxon>
        <taxon>Geminigeraceae</taxon>
        <taxon>Guillardia</taxon>
    </lineage>
</organism>
<gene>
    <name evidence="5" type="ORF">GUITHDRAFT_113173</name>
</gene>
<reference evidence="6" key="3">
    <citation type="submission" date="2015-06" db="UniProtKB">
        <authorList>
            <consortium name="EnsemblProtists"/>
        </authorList>
    </citation>
    <scope>IDENTIFICATION</scope>
</reference>
<evidence type="ECO:0000256" key="1">
    <source>
        <dbReference type="ARBA" id="ARBA00023117"/>
    </source>
</evidence>
<reference evidence="7" key="2">
    <citation type="submission" date="2012-11" db="EMBL/GenBank/DDBJ databases">
        <authorList>
            <person name="Kuo A."/>
            <person name="Curtis B.A."/>
            <person name="Tanifuji G."/>
            <person name="Burki F."/>
            <person name="Gruber A."/>
            <person name="Irimia M."/>
            <person name="Maruyama S."/>
            <person name="Arias M.C."/>
            <person name="Ball S.G."/>
            <person name="Gile G.H."/>
            <person name="Hirakawa Y."/>
            <person name="Hopkins J.F."/>
            <person name="Rensing S.A."/>
            <person name="Schmutz J."/>
            <person name="Symeonidi A."/>
            <person name="Elias M."/>
            <person name="Eveleigh R.J."/>
            <person name="Herman E.K."/>
            <person name="Klute M.J."/>
            <person name="Nakayama T."/>
            <person name="Obornik M."/>
            <person name="Reyes-Prieto A."/>
            <person name="Armbrust E.V."/>
            <person name="Aves S.J."/>
            <person name="Beiko R.G."/>
            <person name="Coutinho P."/>
            <person name="Dacks J.B."/>
            <person name="Durnford D.G."/>
            <person name="Fast N.M."/>
            <person name="Green B.R."/>
            <person name="Grisdale C."/>
            <person name="Hempe F."/>
            <person name="Henrissat B."/>
            <person name="Hoppner M.P."/>
            <person name="Ishida K.-I."/>
            <person name="Kim E."/>
            <person name="Koreny L."/>
            <person name="Kroth P.G."/>
            <person name="Liu Y."/>
            <person name="Malik S.-B."/>
            <person name="Maier U.G."/>
            <person name="McRose D."/>
            <person name="Mock T."/>
            <person name="Neilson J.A."/>
            <person name="Onodera N.T."/>
            <person name="Poole A.M."/>
            <person name="Pritham E.J."/>
            <person name="Richards T.A."/>
            <person name="Rocap G."/>
            <person name="Roy S.W."/>
            <person name="Sarai C."/>
            <person name="Schaack S."/>
            <person name="Shirato S."/>
            <person name="Slamovits C.H."/>
            <person name="Spencer D.F."/>
            <person name="Suzuki S."/>
            <person name="Worden A.Z."/>
            <person name="Zauner S."/>
            <person name="Barry K."/>
            <person name="Bell C."/>
            <person name="Bharti A.K."/>
            <person name="Crow J.A."/>
            <person name="Grimwood J."/>
            <person name="Kramer R."/>
            <person name="Lindquist E."/>
            <person name="Lucas S."/>
            <person name="Salamov A."/>
            <person name="McFadden G.I."/>
            <person name="Lane C.E."/>
            <person name="Keeling P.J."/>
            <person name="Gray M.W."/>
            <person name="Grigoriev I.V."/>
            <person name="Archibald J.M."/>
        </authorList>
    </citation>
    <scope>NUCLEOTIDE SEQUENCE</scope>
    <source>
        <strain evidence="7">CCMP2712</strain>
    </source>
</reference>
<dbReference type="PROSITE" id="PS50014">
    <property type="entry name" value="BROMODOMAIN_2"/>
    <property type="match status" value="2"/>
</dbReference>
<dbReference type="Gene3D" id="1.20.920.10">
    <property type="entry name" value="Bromodomain-like"/>
    <property type="match status" value="2"/>
</dbReference>
<dbReference type="GeneID" id="17297375"/>
<keyword evidence="1 2" id="KW-0103">Bromodomain</keyword>
<feature type="compositionally biased region" description="Gly residues" evidence="3">
    <location>
        <begin position="301"/>
        <end position="310"/>
    </location>
</feature>
<feature type="domain" description="Bromo" evidence="4">
    <location>
        <begin position="139"/>
        <end position="209"/>
    </location>
</feature>
<feature type="compositionally biased region" description="Basic and acidic residues" evidence="3">
    <location>
        <begin position="323"/>
        <end position="332"/>
    </location>
</feature>
<dbReference type="SMART" id="SM00297">
    <property type="entry name" value="BROMO"/>
    <property type="match status" value="2"/>
</dbReference>
<dbReference type="AlphaFoldDB" id="L1IXM7"/>
<evidence type="ECO:0000256" key="3">
    <source>
        <dbReference type="SAM" id="MobiDB-lite"/>
    </source>
</evidence>
<dbReference type="OrthoDB" id="21449at2759"/>
<protein>
    <recommendedName>
        <fullName evidence="4">Bromo domain-containing protein</fullName>
    </recommendedName>
</protein>
<evidence type="ECO:0000313" key="7">
    <source>
        <dbReference type="Proteomes" id="UP000011087"/>
    </source>
</evidence>
<dbReference type="EnsemblProtists" id="EKX40639">
    <property type="protein sequence ID" value="EKX40639"/>
    <property type="gene ID" value="GUITHDRAFT_113173"/>
</dbReference>
<dbReference type="InterPro" id="IPR051831">
    <property type="entry name" value="Bromodomain_contain_prot"/>
</dbReference>
<evidence type="ECO:0000259" key="4">
    <source>
        <dbReference type="PROSITE" id="PS50014"/>
    </source>
</evidence>
<dbReference type="eggNOG" id="KOG1472">
    <property type="taxonomic scope" value="Eukaryota"/>
</dbReference>
<dbReference type="EMBL" id="JH993029">
    <property type="protein sequence ID" value="EKX40639.1"/>
    <property type="molecule type" value="Genomic_DNA"/>
</dbReference>
<dbReference type="PaxDb" id="55529-EKX40639"/>
<dbReference type="PANTHER" id="PTHR22881">
    <property type="entry name" value="BROMODOMAIN CONTAINING PROTEIN"/>
    <property type="match status" value="1"/>
</dbReference>
<proteinExistence type="predicted"/>
<feature type="domain" description="Bromo" evidence="4">
    <location>
        <begin position="22"/>
        <end position="93"/>
    </location>
</feature>
<dbReference type="HOGENOM" id="CLU_837972_0_0_1"/>
<keyword evidence="7" id="KW-1185">Reference proteome</keyword>
<dbReference type="PRINTS" id="PR00503">
    <property type="entry name" value="BROMODOMAIN"/>
</dbReference>
<feature type="region of interest" description="Disordered" evidence="3">
    <location>
        <begin position="232"/>
        <end position="332"/>
    </location>
</feature>
<dbReference type="PANTHER" id="PTHR22881:SF27">
    <property type="entry name" value="BROMODOMAIN CONTAINING 7_9"/>
    <property type="match status" value="1"/>
</dbReference>
<dbReference type="RefSeq" id="XP_005827619.1">
    <property type="nucleotide sequence ID" value="XM_005827562.1"/>
</dbReference>
<sequence length="332" mass="37392">MEEGSSSLARRELLVKQLMKLKGLDKHRVFHHAVTDEIAPGYSKLILSPICFDDMGRKLEESSYDQEPLLFFSDFLLLLANALIYNEPGSKVASLALSVGGKGIKVLADQVREWNVMLESRASPEGLSQETESLLRQLEELDKLKVFLLPVSLLEVPSYREVISLPMDLQTMRQQAEHGRYQRRELLLLDSLLIGVNCCLFNPPDSVYYQTAIEFLRGAIALLAQRRVAEAVGRGGGNGRRQRREGRRETRSAPSSSEESEESEEEEPRKRKRARRYSEDSEEDMTVHNRGRRSSRKTNGERGGGGGGRGMILRLRNPSSVSYHEDSASEGE</sequence>
<reference evidence="5 7" key="1">
    <citation type="journal article" date="2012" name="Nature">
        <title>Algal genomes reveal evolutionary mosaicism and the fate of nucleomorphs.</title>
        <authorList>
            <consortium name="DOE Joint Genome Institute"/>
            <person name="Curtis B.A."/>
            <person name="Tanifuji G."/>
            <person name="Burki F."/>
            <person name="Gruber A."/>
            <person name="Irimia M."/>
            <person name="Maruyama S."/>
            <person name="Arias M.C."/>
            <person name="Ball S.G."/>
            <person name="Gile G.H."/>
            <person name="Hirakawa Y."/>
            <person name="Hopkins J.F."/>
            <person name="Kuo A."/>
            <person name="Rensing S.A."/>
            <person name="Schmutz J."/>
            <person name="Symeonidi A."/>
            <person name="Elias M."/>
            <person name="Eveleigh R.J."/>
            <person name="Herman E.K."/>
            <person name="Klute M.J."/>
            <person name="Nakayama T."/>
            <person name="Obornik M."/>
            <person name="Reyes-Prieto A."/>
            <person name="Armbrust E.V."/>
            <person name="Aves S.J."/>
            <person name="Beiko R.G."/>
            <person name="Coutinho P."/>
            <person name="Dacks J.B."/>
            <person name="Durnford D.G."/>
            <person name="Fast N.M."/>
            <person name="Green B.R."/>
            <person name="Grisdale C.J."/>
            <person name="Hempel F."/>
            <person name="Henrissat B."/>
            <person name="Hoppner M.P."/>
            <person name="Ishida K."/>
            <person name="Kim E."/>
            <person name="Koreny L."/>
            <person name="Kroth P.G."/>
            <person name="Liu Y."/>
            <person name="Malik S.B."/>
            <person name="Maier U.G."/>
            <person name="McRose D."/>
            <person name="Mock T."/>
            <person name="Neilson J.A."/>
            <person name="Onodera N.T."/>
            <person name="Poole A.M."/>
            <person name="Pritham E.J."/>
            <person name="Richards T.A."/>
            <person name="Rocap G."/>
            <person name="Roy S.W."/>
            <person name="Sarai C."/>
            <person name="Schaack S."/>
            <person name="Shirato S."/>
            <person name="Slamovits C.H."/>
            <person name="Spencer D.F."/>
            <person name="Suzuki S."/>
            <person name="Worden A.Z."/>
            <person name="Zauner S."/>
            <person name="Barry K."/>
            <person name="Bell C."/>
            <person name="Bharti A.K."/>
            <person name="Crow J.A."/>
            <person name="Grimwood J."/>
            <person name="Kramer R."/>
            <person name="Lindquist E."/>
            <person name="Lucas S."/>
            <person name="Salamov A."/>
            <person name="McFadden G.I."/>
            <person name="Lane C.E."/>
            <person name="Keeling P.J."/>
            <person name="Gray M.W."/>
            <person name="Grigoriev I.V."/>
            <person name="Archibald J.M."/>
        </authorList>
    </citation>
    <scope>NUCLEOTIDE SEQUENCE</scope>
    <source>
        <strain evidence="5 7">CCMP2712</strain>
    </source>
</reference>
<dbReference type="SUPFAM" id="SSF47370">
    <property type="entry name" value="Bromodomain"/>
    <property type="match status" value="2"/>
</dbReference>
<dbReference type="KEGG" id="gtt:GUITHDRAFT_113173"/>
<evidence type="ECO:0000313" key="6">
    <source>
        <dbReference type="EnsemblProtists" id="EKX40639"/>
    </source>
</evidence>
<dbReference type="STRING" id="905079.L1IXM7"/>
<evidence type="ECO:0000256" key="2">
    <source>
        <dbReference type="PROSITE-ProRule" id="PRU00035"/>
    </source>
</evidence>
<dbReference type="Proteomes" id="UP000011087">
    <property type="component" value="Unassembled WGS sequence"/>
</dbReference>
<accession>L1IXM7</accession>
<evidence type="ECO:0000313" key="5">
    <source>
        <dbReference type="EMBL" id="EKX40639.1"/>
    </source>
</evidence>
<dbReference type="InterPro" id="IPR036427">
    <property type="entry name" value="Bromodomain-like_sf"/>
</dbReference>
<dbReference type="InterPro" id="IPR001487">
    <property type="entry name" value="Bromodomain"/>
</dbReference>